<dbReference type="Proteomes" id="UP000035955">
    <property type="component" value="Unassembled WGS sequence"/>
</dbReference>
<evidence type="ECO:0000313" key="3">
    <source>
        <dbReference type="Proteomes" id="UP000035955"/>
    </source>
</evidence>
<evidence type="ECO:0000256" key="1">
    <source>
        <dbReference type="SAM" id="MobiDB-lite"/>
    </source>
</evidence>
<comment type="caution">
    <text evidence="2">The sequence shown here is derived from an EMBL/GenBank/DDBJ whole genome shotgun (WGS) entry which is preliminary data.</text>
</comment>
<accession>A0A0J6VBY2</accession>
<feature type="compositionally biased region" description="Polar residues" evidence="1">
    <location>
        <begin position="76"/>
        <end position="86"/>
    </location>
</feature>
<protein>
    <submittedName>
        <fullName evidence="2">Uncharacterized protein</fullName>
    </submittedName>
</protein>
<organism evidence="2 3">
    <name type="scientific">Methylobacterium variabile</name>
    <dbReference type="NCBI Taxonomy" id="298794"/>
    <lineage>
        <taxon>Bacteria</taxon>
        <taxon>Pseudomonadati</taxon>
        <taxon>Pseudomonadota</taxon>
        <taxon>Alphaproteobacteria</taxon>
        <taxon>Hyphomicrobiales</taxon>
        <taxon>Methylobacteriaceae</taxon>
        <taxon>Methylobacterium</taxon>
    </lineage>
</organism>
<feature type="compositionally biased region" description="Basic and acidic residues" evidence="1">
    <location>
        <begin position="50"/>
        <end position="59"/>
    </location>
</feature>
<gene>
    <name evidence="2" type="ORF">VQ02_15305</name>
</gene>
<dbReference type="EMBL" id="LABY01000098">
    <property type="protein sequence ID" value="KMO36541.1"/>
    <property type="molecule type" value="Genomic_DNA"/>
</dbReference>
<dbReference type="PATRIC" id="fig|298794.3.peg.7983"/>
<reference evidence="2 3" key="1">
    <citation type="submission" date="2015-03" db="EMBL/GenBank/DDBJ databases">
        <title>Genome sequencing of Methylobacterium variabile DSM 16961.</title>
        <authorList>
            <person name="Chaudhry V."/>
            <person name="Patil P.B."/>
        </authorList>
    </citation>
    <scope>NUCLEOTIDE SEQUENCE [LARGE SCALE GENOMIC DNA]</scope>
    <source>
        <strain evidence="2 3">DSM 16961</strain>
    </source>
</reference>
<feature type="compositionally biased region" description="Pro residues" evidence="1">
    <location>
        <begin position="22"/>
        <end position="33"/>
    </location>
</feature>
<feature type="region of interest" description="Disordered" evidence="1">
    <location>
        <begin position="1"/>
        <end position="86"/>
    </location>
</feature>
<sequence length="86" mass="9404">MKPLRFSRATDGPSWVRRTRLPPTPPAQPPPAGPDARVQARSEPAYRPQATDRRGRRLDVSGAPWTAATDRDTGKGMNSASQQPVE</sequence>
<evidence type="ECO:0000313" key="2">
    <source>
        <dbReference type="EMBL" id="KMO36541.1"/>
    </source>
</evidence>
<proteinExistence type="predicted"/>
<name>A0A0J6VBY2_9HYPH</name>
<keyword evidence="3" id="KW-1185">Reference proteome</keyword>
<dbReference type="AlphaFoldDB" id="A0A0J6VBY2"/>